<gene>
    <name evidence="2" type="ORF">BSAL_37370</name>
</gene>
<protein>
    <submittedName>
        <fullName evidence="2">Membrane-associated protein, putative</fullName>
    </submittedName>
</protein>
<dbReference type="EMBL" id="CYKH01002042">
    <property type="protein sequence ID" value="CUG92452.1"/>
    <property type="molecule type" value="Genomic_DNA"/>
</dbReference>
<feature type="transmembrane region" description="Helical" evidence="1">
    <location>
        <begin position="20"/>
        <end position="44"/>
    </location>
</feature>
<dbReference type="AlphaFoldDB" id="A0A0S4JSY9"/>
<keyword evidence="1" id="KW-0812">Transmembrane</keyword>
<reference evidence="3" key="1">
    <citation type="submission" date="2015-09" db="EMBL/GenBank/DDBJ databases">
        <authorList>
            <consortium name="Pathogen Informatics"/>
        </authorList>
    </citation>
    <scope>NUCLEOTIDE SEQUENCE [LARGE SCALE GENOMIC DNA]</scope>
    <source>
        <strain evidence="3">Lake Konstanz</strain>
    </source>
</reference>
<dbReference type="VEuPathDB" id="TriTrypDB:BSAL_37370"/>
<name>A0A0S4JSY9_BODSA</name>
<proteinExistence type="predicted"/>
<evidence type="ECO:0000256" key="1">
    <source>
        <dbReference type="SAM" id="Phobius"/>
    </source>
</evidence>
<keyword evidence="1" id="KW-0472">Membrane</keyword>
<keyword evidence="3" id="KW-1185">Reference proteome</keyword>
<dbReference type="Proteomes" id="UP000051952">
    <property type="component" value="Unassembled WGS sequence"/>
</dbReference>
<organism evidence="2 3">
    <name type="scientific">Bodo saltans</name>
    <name type="common">Flagellated protozoan</name>
    <dbReference type="NCBI Taxonomy" id="75058"/>
    <lineage>
        <taxon>Eukaryota</taxon>
        <taxon>Discoba</taxon>
        <taxon>Euglenozoa</taxon>
        <taxon>Kinetoplastea</taxon>
        <taxon>Metakinetoplastina</taxon>
        <taxon>Eubodonida</taxon>
        <taxon>Bodonidae</taxon>
        <taxon>Bodo</taxon>
    </lineage>
</organism>
<evidence type="ECO:0000313" key="2">
    <source>
        <dbReference type="EMBL" id="CUG92452.1"/>
    </source>
</evidence>
<sequence>MSASSVNPSKGVWDDIAANQTFILVALLVGVHVLLIVAVVGCLWKQTPKQTQLNRAFIDDQREEFKRTIRKAD</sequence>
<keyword evidence="1" id="KW-1133">Transmembrane helix</keyword>
<accession>A0A0S4JSY9</accession>
<evidence type="ECO:0000313" key="3">
    <source>
        <dbReference type="Proteomes" id="UP000051952"/>
    </source>
</evidence>